<protein>
    <recommendedName>
        <fullName evidence="1">F-box domain-containing protein</fullName>
    </recommendedName>
</protein>
<evidence type="ECO:0000313" key="2">
    <source>
        <dbReference type="EMBL" id="OCF23972.1"/>
    </source>
</evidence>
<dbReference type="Proteomes" id="UP000092730">
    <property type="component" value="Chromosome 6"/>
</dbReference>
<dbReference type="SUPFAM" id="SSF81383">
    <property type="entry name" value="F-box domain"/>
    <property type="match status" value="1"/>
</dbReference>
<dbReference type="PROSITE" id="PS50181">
    <property type="entry name" value="FBOX"/>
    <property type="match status" value="1"/>
</dbReference>
<dbReference type="InterPro" id="IPR001810">
    <property type="entry name" value="F-box_dom"/>
</dbReference>
<dbReference type="EMBL" id="KI894023">
    <property type="protein sequence ID" value="OCF23972.1"/>
    <property type="molecule type" value="Genomic_DNA"/>
</dbReference>
<dbReference type="KEGG" id="kbi:30211357"/>
<evidence type="ECO:0000313" key="3">
    <source>
        <dbReference type="EMBL" id="WVW85268.1"/>
    </source>
</evidence>
<gene>
    <name evidence="2" type="ORF">I302_06958</name>
    <name evidence="3" type="ORF">I302_107306</name>
</gene>
<dbReference type="RefSeq" id="XP_019045042.1">
    <property type="nucleotide sequence ID" value="XM_019193565.1"/>
</dbReference>
<keyword evidence="4" id="KW-1185">Reference proteome</keyword>
<feature type="domain" description="F-box" evidence="1">
    <location>
        <begin position="1"/>
        <end position="49"/>
    </location>
</feature>
<reference evidence="2" key="1">
    <citation type="submission" date="2013-07" db="EMBL/GenBank/DDBJ databases">
        <title>The Genome Sequence of Cryptococcus bestiolae CBS10118.</title>
        <authorList>
            <consortium name="The Broad Institute Genome Sequencing Platform"/>
            <person name="Cuomo C."/>
            <person name="Litvintseva A."/>
            <person name="Chen Y."/>
            <person name="Heitman J."/>
            <person name="Sun S."/>
            <person name="Springer D."/>
            <person name="Dromer F."/>
            <person name="Young S.K."/>
            <person name="Zeng Q."/>
            <person name="Gargeya S."/>
            <person name="Fitzgerald M."/>
            <person name="Abouelleil A."/>
            <person name="Alvarado L."/>
            <person name="Berlin A.M."/>
            <person name="Chapman S.B."/>
            <person name="Dewar J."/>
            <person name="Goldberg J."/>
            <person name="Griggs A."/>
            <person name="Gujja S."/>
            <person name="Hansen M."/>
            <person name="Howarth C."/>
            <person name="Imamovic A."/>
            <person name="Larimer J."/>
            <person name="McCowan C."/>
            <person name="Murphy C."/>
            <person name="Pearson M."/>
            <person name="Priest M."/>
            <person name="Roberts A."/>
            <person name="Saif S."/>
            <person name="Shea T."/>
            <person name="Sykes S."/>
            <person name="Wortman J."/>
            <person name="Nusbaum C."/>
            <person name="Birren B."/>
        </authorList>
    </citation>
    <scope>NUCLEOTIDE SEQUENCE [LARGE SCALE GENOMIC DNA]</scope>
    <source>
        <strain evidence="2">CBS 10118</strain>
    </source>
</reference>
<reference evidence="3" key="2">
    <citation type="submission" date="2013-07" db="EMBL/GenBank/DDBJ databases">
        <authorList>
            <consortium name="The Broad Institute Genome Sequencing Platform"/>
            <person name="Cuomo C."/>
            <person name="Litvintseva A."/>
            <person name="Chen Y."/>
            <person name="Heitman J."/>
            <person name="Sun S."/>
            <person name="Springer D."/>
            <person name="Dromer F."/>
            <person name="Young S.K."/>
            <person name="Zeng Q."/>
            <person name="Gargeya S."/>
            <person name="Fitzgerald M."/>
            <person name="Abouelleil A."/>
            <person name="Alvarado L."/>
            <person name="Berlin A.M."/>
            <person name="Chapman S.B."/>
            <person name="Dewar J."/>
            <person name="Goldberg J."/>
            <person name="Griggs A."/>
            <person name="Gujja S."/>
            <person name="Hansen M."/>
            <person name="Howarth C."/>
            <person name="Imamovic A."/>
            <person name="Larimer J."/>
            <person name="McCowan C."/>
            <person name="Murphy C."/>
            <person name="Pearson M."/>
            <person name="Priest M."/>
            <person name="Roberts A."/>
            <person name="Saif S."/>
            <person name="Shea T."/>
            <person name="Sykes S."/>
            <person name="Wortman J."/>
            <person name="Nusbaum C."/>
            <person name="Birren B."/>
        </authorList>
    </citation>
    <scope>NUCLEOTIDE SEQUENCE</scope>
    <source>
        <strain evidence="3">CBS 10118</strain>
    </source>
</reference>
<reference evidence="2" key="3">
    <citation type="submission" date="2014-01" db="EMBL/GenBank/DDBJ databases">
        <title>Evolution of pathogenesis and genome organization in the Tremellales.</title>
        <authorList>
            <person name="Cuomo C."/>
            <person name="Litvintseva A."/>
            <person name="Heitman J."/>
            <person name="Chen Y."/>
            <person name="Sun S."/>
            <person name="Springer D."/>
            <person name="Dromer F."/>
            <person name="Young S."/>
            <person name="Zeng Q."/>
            <person name="Chapman S."/>
            <person name="Gujja S."/>
            <person name="Saif S."/>
            <person name="Birren B."/>
        </authorList>
    </citation>
    <scope>NUCLEOTIDE SEQUENCE</scope>
    <source>
        <strain evidence="2">CBS 10118</strain>
    </source>
</reference>
<dbReference type="GeneID" id="30211357"/>
<accession>A0A1B9FYY0</accession>
<dbReference type="EMBL" id="CP144546">
    <property type="protein sequence ID" value="WVW85268.1"/>
    <property type="molecule type" value="Genomic_DNA"/>
</dbReference>
<evidence type="ECO:0000259" key="1">
    <source>
        <dbReference type="PROSITE" id="PS50181"/>
    </source>
</evidence>
<dbReference type="OrthoDB" id="2745718at2759"/>
<proteinExistence type="predicted"/>
<sequence>MDTLETHLILHIVSLLSPNDILRLSATCKNLNDIITSSSVIQLKLYSHLYSHPFGDSPEQDNVHQNARDELLQLLATEDNIKNVRPRITNIRLPEGKDVVGVNGDYYLTAHGGNISRWDFLEEQDLVLRTLWWMDQDGELRSKKILMPVRPIQYRVKEDIKQQIIVILRPGTSPGNLIITVIDLSHNDSPQRNPEFAIPFGDAEDFSRLSFWVVPGRRVVLQIKGVMKVVDLVAQRVICEVDFPWMHCMNKTIRFIDHDDFVILVAYVHLDTEEDGRPHMLYYYRLDPFSAPTGTDVTSQISPMAAITLPATTSDFYNYPGASSDPSNTRSRDVDVIMSGPDGTQCTFLRFQVLPLNATRSDISIILPIDLLKSLVAESLQKSRKAKTCV</sequence>
<dbReference type="VEuPathDB" id="FungiDB:I302_06958"/>
<dbReference type="SMART" id="SM00256">
    <property type="entry name" value="FBOX"/>
    <property type="match status" value="1"/>
</dbReference>
<name>A0A1B9FYY0_9TREE</name>
<dbReference type="AlphaFoldDB" id="A0A1B9FYY0"/>
<dbReference type="Pfam" id="PF00646">
    <property type="entry name" value="F-box"/>
    <property type="match status" value="1"/>
</dbReference>
<evidence type="ECO:0000313" key="4">
    <source>
        <dbReference type="Proteomes" id="UP000092730"/>
    </source>
</evidence>
<dbReference type="InterPro" id="IPR036047">
    <property type="entry name" value="F-box-like_dom_sf"/>
</dbReference>
<organism evidence="2">
    <name type="scientific">Kwoniella bestiolae CBS 10118</name>
    <dbReference type="NCBI Taxonomy" id="1296100"/>
    <lineage>
        <taxon>Eukaryota</taxon>
        <taxon>Fungi</taxon>
        <taxon>Dikarya</taxon>
        <taxon>Basidiomycota</taxon>
        <taxon>Agaricomycotina</taxon>
        <taxon>Tremellomycetes</taxon>
        <taxon>Tremellales</taxon>
        <taxon>Cryptococcaceae</taxon>
        <taxon>Kwoniella</taxon>
    </lineage>
</organism>
<dbReference type="Gene3D" id="1.20.1280.50">
    <property type="match status" value="1"/>
</dbReference>
<dbReference type="CDD" id="cd09917">
    <property type="entry name" value="F-box_SF"/>
    <property type="match status" value="1"/>
</dbReference>
<reference evidence="3" key="4">
    <citation type="submission" date="2024-02" db="EMBL/GenBank/DDBJ databases">
        <title>Comparative genomics of Cryptococcus and Kwoniella reveals pathogenesis evolution and contrasting modes of karyotype evolution via chromosome fusion or intercentromeric recombination.</title>
        <authorList>
            <person name="Coelho M.A."/>
            <person name="David-Palma M."/>
            <person name="Shea T."/>
            <person name="Bowers K."/>
            <person name="McGinley-Smith S."/>
            <person name="Mohammad A.W."/>
            <person name="Gnirke A."/>
            <person name="Yurkov A.M."/>
            <person name="Nowrousian M."/>
            <person name="Sun S."/>
            <person name="Cuomo C.A."/>
            <person name="Heitman J."/>
        </authorList>
    </citation>
    <scope>NUCLEOTIDE SEQUENCE</scope>
    <source>
        <strain evidence="3">CBS 10118</strain>
    </source>
</reference>